<dbReference type="SMART" id="SM00054">
    <property type="entry name" value="EFh"/>
    <property type="match status" value="2"/>
</dbReference>
<keyword evidence="4" id="KW-0677">Repeat</keyword>
<dbReference type="SUPFAM" id="SSF47473">
    <property type="entry name" value="EF-hand"/>
    <property type="match status" value="1"/>
</dbReference>
<feature type="domain" description="EF-hand" evidence="6">
    <location>
        <begin position="17"/>
        <end position="52"/>
    </location>
</feature>
<comment type="similarity">
    <text evidence="2">Belongs to the calflagin family.</text>
</comment>
<dbReference type="PRINTS" id="PR01362">
    <property type="entry name" value="CALFLAGIN"/>
</dbReference>
<evidence type="ECO:0000313" key="7">
    <source>
        <dbReference type="EMBL" id="PTQ37249.1"/>
    </source>
</evidence>
<keyword evidence="8" id="KW-1185">Reference proteome</keyword>
<organism evidence="7 8">
    <name type="scientific">Marchantia polymorpha</name>
    <name type="common">Common liverwort</name>
    <name type="synonym">Marchantia aquatica</name>
    <dbReference type="NCBI Taxonomy" id="3197"/>
    <lineage>
        <taxon>Eukaryota</taxon>
        <taxon>Viridiplantae</taxon>
        <taxon>Streptophyta</taxon>
        <taxon>Embryophyta</taxon>
        <taxon>Marchantiophyta</taxon>
        <taxon>Marchantiopsida</taxon>
        <taxon>Marchantiidae</taxon>
        <taxon>Marchantiales</taxon>
        <taxon>Marchantiaceae</taxon>
        <taxon>Marchantia</taxon>
    </lineage>
</organism>
<evidence type="ECO:0000256" key="5">
    <source>
        <dbReference type="ARBA" id="ARBA00022837"/>
    </source>
</evidence>
<dbReference type="Pfam" id="PF22592">
    <property type="entry name" value="FCaBP_EF-hand"/>
    <property type="match status" value="1"/>
</dbReference>
<protein>
    <recommendedName>
        <fullName evidence="6">EF-hand domain-containing protein</fullName>
    </recommendedName>
</protein>
<name>A0A2R6WTU7_MARPO</name>
<evidence type="ECO:0000259" key="6">
    <source>
        <dbReference type="PROSITE" id="PS50222"/>
    </source>
</evidence>
<dbReference type="OrthoDB" id="26525at2759"/>
<evidence type="ECO:0000256" key="1">
    <source>
        <dbReference type="ARBA" id="ARBA00002387"/>
    </source>
</evidence>
<evidence type="ECO:0000256" key="3">
    <source>
        <dbReference type="ARBA" id="ARBA00022723"/>
    </source>
</evidence>
<feature type="domain" description="EF-hand" evidence="6">
    <location>
        <begin position="97"/>
        <end position="132"/>
    </location>
</feature>
<dbReference type="Gene3D" id="1.10.238.10">
    <property type="entry name" value="EF-hand"/>
    <property type="match status" value="2"/>
</dbReference>
<sequence length="175" mass="19700">MNAAEISAKLPYGKTPEAKAKRSELFKEFDPNGNGYLSLAEVDRGVRDVLKFEELYDCKPAIIRAFNAAKGAGKSKAKLGADFVERSEFRLILVYLCQYFELYEMFSSVDTSDDRKVSKDEFLGSVDKLKEWGLPIADPEAEFDKIDTNHGGSVLFVEFADWALKNSKEFQGDDE</sequence>
<proteinExistence type="inferred from homology"/>
<dbReference type="InterPro" id="IPR002048">
    <property type="entry name" value="EF_hand_dom"/>
</dbReference>
<evidence type="ECO:0000256" key="2">
    <source>
        <dbReference type="ARBA" id="ARBA00005727"/>
    </source>
</evidence>
<evidence type="ECO:0000313" key="8">
    <source>
        <dbReference type="Proteomes" id="UP000244005"/>
    </source>
</evidence>
<comment type="function">
    <text evidence="1">May contribute to the rapid motility of the trypanosomes, playing a role either in flagellar structure or in calcium metabolism. Could alternate between a GDP-bound inactive form to a calcium/GTP-bound active form.</text>
</comment>
<dbReference type="InterPro" id="IPR003299">
    <property type="entry name" value="Calflagin-bd"/>
</dbReference>
<dbReference type="Gramene" id="Mp5g20600.1">
    <property type="protein sequence ID" value="Mp5g20600.1.cds1"/>
    <property type="gene ID" value="Mp5g20600"/>
</dbReference>
<keyword evidence="5" id="KW-0106">Calcium</keyword>
<accession>A0A2R6WTU7</accession>
<dbReference type="InterPro" id="IPR054322">
    <property type="entry name" value="FCABP_EF-hand"/>
</dbReference>
<keyword evidence="3" id="KW-0479">Metal-binding</keyword>
<dbReference type="InterPro" id="IPR018247">
    <property type="entry name" value="EF_Hand_1_Ca_BS"/>
</dbReference>
<dbReference type="EMBL" id="KZ772730">
    <property type="protein sequence ID" value="PTQ37249.1"/>
    <property type="molecule type" value="Genomic_DNA"/>
</dbReference>
<dbReference type="GO" id="GO:0005509">
    <property type="term" value="F:calcium ion binding"/>
    <property type="evidence" value="ECO:0007669"/>
    <property type="project" value="InterPro"/>
</dbReference>
<dbReference type="AlphaFoldDB" id="A0A2R6WTU7"/>
<evidence type="ECO:0000256" key="4">
    <source>
        <dbReference type="ARBA" id="ARBA00022737"/>
    </source>
</evidence>
<reference evidence="8" key="1">
    <citation type="journal article" date="2017" name="Cell">
        <title>Insights into land plant evolution garnered from the Marchantia polymorpha genome.</title>
        <authorList>
            <person name="Bowman J.L."/>
            <person name="Kohchi T."/>
            <person name="Yamato K.T."/>
            <person name="Jenkins J."/>
            <person name="Shu S."/>
            <person name="Ishizaki K."/>
            <person name="Yamaoka S."/>
            <person name="Nishihama R."/>
            <person name="Nakamura Y."/>
            <person name="Berger F."/>
            <person name="Adam C."/>
            <person name="Aki S.S."/>
            <person name="Althoff F."/>
            <person name="Araki T."/>
            <person name="Arteaga-Vazquez M.A."/>
            <person name="Balasubrmanian S."/>
            <person name="Barry K."/>
            <person name="Bauer D."/>
            <person name="Boehm C.R."/>
            <person name="Briginshaw L."/>
            <person name="Caballero-Perez J."/>
            <person name="Catarino B."/>
            <person name="Chen F."/>
            <person name="Chiyoda S."/>
            <person name="Chovatia M."/>
            <person name="Davies K.M."/>
            <person name="Delmans M."/>
            <person name="Demura T."/>
            <person name="Dierschke T."/>
            <person name="Dolan L."/>
            <person name="Dorantes-Acosta A.E."/>
            <person name="Eklund D.M."/>
            <person name="Florent S.N."/>
            <person name="Flores-Sandoval E."/>
            <person name="Fujiyama A."/>
            <person name="Fukuzawa H."/>
            <person name="Galik B."/>
            <person name="Grimanelli D."/>
            <person name="Grimwood J."/>
            <person name="Grossniklaus U."/>
            <person name="Hamada T."/>
            <person name="Haseloff J."/>
            <person name="Hetherington A.J."/>
            <person name="Higo A."/>
            <person name="Hirakawa Y."/>
            <person name="Hundley H.N."/>
            <person name="Ikeda Y."/>
            <person name="Inoue K."/>
            <person name="Inoue S.I."/>
            <person name="Ishida S."/>
            <person name="Jia Q."/>
            <person name="Kakita M."/>
            <person name="Kanazawa T."/>
            <person name="Kawai Y."/>
            <person name="Kawashima T."/>
            <person name="Kennedy M."/>
            <person name="Kinose K."/>
            <person name="Kinoshita T."/>
            <person name="Kohara Y."/>
            <person name="Koide E."/>
            <person name="Komatsu K."/>
            <person name="Kopischke S."/>
            <person name="Kubo M."/>
            <person name="Kyozuka J."/>
            <person name="Lagercrantz U."/>
            <person name="Lin S.S."/>
            <person name="Lindquist E."/>
            <person name="Lipzen A.M."/>
            <person name="Lu C.W."/>
            <person name="De Luna E."/>
            <person name="Martienssen R.A."/>
            <person name="Minamino N."/>
            <person name="Mizutani M."/>
            <person name="Mizutani M."/>
            <person name="Mochizuki N."/>
            <person name="Monte I."/>
            <person name="Mosher R."/>
            <person name="Nagasaki H."/>
            <person name="Nakagami H."/>
            <person name="Naramoto S."/>
            <person name="Nishitani K."/>
            <person name="Ohtani M."/>
            <person name="Okamoto T."/>
            <person name="Okumura M."/>
            <person name="Phillips J."/>
            <person name="Pollak B."/>
            <person name="Reinders A."/>
            <person name="Rovekamp M."/>
            <person name="Sano R."/>
            <person name="Sawa S."/>
            <person name="Schmid M.W."/>
            <person name="Shirakawa M."/>
            <person name="Solano R."/>
            <person name="Spunde A."/>
            <person name="Suetsugu N."/>
            <person name="Sugano S."/>
            <person name="Sugiyama A."/>
            <person name="Sun R."/>
            <person name="Suzuki Y."/>
            <person name="Takenaka M."/>
            <person name="Takezawa D."/>
            <person name="Tomogane H."/>
            <person name="Tsuzuki M."/>
            <person name="Ueda T."/>
            <person name="Umeda M."/>
            <person name="Ward J.M."/>
            <person name="Watanabe Y."/>
            <person name="Yazaki K."/>
            <person name="Yokoyama R."/>
            <person name="Yoshitake Y."/>
            <person name="Yotsui I."/>
            <person name="Zachgo S."/>
            <person name="Schmutz J."/>
        </authorList>
    </citation>
    <scope>NUCLEOTIDE SEQUENCE [LARGE SCALE GENOMIC DNA]</scope>
    <source>
        <strain evidence="8">Tak-1</strain>
    </source>
</reference>
<dbReference type="PROSITE" id="PS50222">
    <property type="entry name" value="EF_HAND_2"/>
    <property type="match status" value="2"/>
</dbReference>
<dbReference type="Proteomes" id="UP000244005">
    <property type="component" value="Unassembled WGS sequence"/>
</dbReference>
<dbReference type="PROSITE" id="PS00018">
    <property type="entry name" value="EF_HAND_1"/>
    <property type="match status" value="2"/>
</dbReference>
<gene>
    <name evidence="7" type="ORF">MARPO_0058s0038</name>
</gene>
<dbReference type="InterPro" id="IPR011992">
    <property type="entry name" value="EF-hand-dom_pair"/>
</dbReference>